<dbReference type="GO" id="GO:0032259">
    <property type="term" value="P:methylation"/>
    <property type="evidence" value="ECO:0007669"/>
    <property type="project" value="UniProtKB-KW"/>
</dbReference>
<reference evidence="4 5" key="1">
    <citation type="submission" date="2018-12" db="EMBL/GenBank/DDBJ databases">
        <authorList>
            <person name="Tiukova I."/>
            <person name="Dainat J."/>
        </authorList>
    </citation>
    <scope>NUCLEOTIDE SEQUENCE [LARGE SCALE GENOMIC DNA]</scope>
</reference>
<evidence type="ECO:0000313" key="5">
    <source>
        <dbReference type="Proteomes" id="UP000290900"/>
    </source>
</evidence>
<dbReference type="STRING" id="13370.A0A448YH82"/>
<dbReference type="PANTHER" id="PTHR13271:SF47">
    <property type="entry name" value="ACTIN-HISTIDINE N-METHYLTRANSFERASE"/>
    <property type="match status" value="1"/>
</dbReference>
<dbReference type="InParanoid" id="A0A448YH82"/>
<accession>A0A448YH82</accession>
<dbReference type="AlphaFoldDB" id="A0A448YH82"/>
<evidence type="ECO:0000256" key="1">
    <source>
        <dbReference type="ARBA" id="ARBA00022603"/>
    </source>
</evidence>
<dbReference type="OrthoDB" id="441812at2759"/>
<sequence>MALSQNLLSIPRQFLPSVHSSPLGGLGLFYTGPTDRDITLLSVPSNFTLSIYQCKRIMDSGIGEDGQFAKNFIQKCLSFYCTGKVTESRILICYCISMLALDKVGKLKSLEAANFVPEYLQVLLKTTVDNIDFDNKSLLEFYKEEFQGNSLLNSVYLELTNGDAEEFAKFIRKELKDDDCISGVQIQQLITAIRSRILEIPRSDHGDEDNFVTDITLVPLLDFSNHDNYKVSAYFDVDRKNSDVLLKLDHNKFSKEAEDEEIFISYSKTEDINRFFLNYGFIPKSRDDWKVFEIPFWGYYSEGTGITEILYRIGQTPNLQFGVKFDEKGEIKDLKINLMDNYSFLVLMKGIDWKKYLGDEDVAAEEDDKEVVGEDVVANLMEEATIEQINEAVYEMVEMINGGMKRYRKKLENFMVMIDEYEIGEEETKNISELIKFELEFSRKFTDIWEKIKEDTNKEKANNNNDGEIPNSYETALSMILSPDEVDETWAQVRMFPIYNFEEAEDERVKMEEMKLDP</sequence>
<dbReference type="InterPro" id="IPR050600">
    <property type="entry name" value="SETD3_SETD6_MTase"/>
</dbReference>
<dbReference type="CDD" id="cd10527">
    <property type="entry name" value="SET_LSMT"/>
    <property type="match status" value="1"/>
</dbReference>
<organism evidence="4 5">
    <name type="scientific">Brettanomyces naardenensis</name>
    <name type="common">Yeast</name>
    <dbReference type="NCBI Taxonomy" id="13370"/>
    <lineage>
        <taxon>Eukaryota</taxon>
        <taxon>Fungi</taxon>
        <taxon>Dikarya</taxon>
        <taxon>Ascomycota</taxon>
        <taxon>Saccharomycotina</taxon>
        <taxon>Pichiomycetes</taxon>
        <taxon>Pichiales</taxon>
        <taxon>Pichiaceae</taxon>
        <taxon>Brettanomyces</taxon>
    </lineage>
</organism>
<name>A0A448YH82_BRENA</name>
<keyword evidence="1" id="KW-0489">Methyltransferase</keyword>
<dbReference type="SUPFAM" id="SSF82199">
    <property type="entry name" value="SET domain"/>
    <property type="match status" value="1"/>
</dbReference>
<dbReference type="GO" id="GO:0016279">
    <property type="term" value="F:protein-lysine N-methyltransferase activity"/>
    <property type="evidence" value="ECO:0007669"/>
    <property type="project" value="UniProtKB-ARBA"/>
</dbReference>
<keyword evidence="2" id="KW-0808">Transferase</keyword>
<protein>
    <submittedName>
        <fullName evidence="4">DEKNAAC101032</fullName>
    </submittedName>
</protein>
<dbReference type="Proteomes" id="UP000290900">
    <property type="component" value="Unassembled WGS sequence"/>
</dbReference>
<evidence type="ECO:0000256" key="2">
    <source>
        <dbReference type="ARBA" id="ARBA00022679"/>
    </source>
</evidence>
<dbReference type="PANTHER" id="PTHR13271">
    <property type="entry name" value="UNCHARACTERIZED PUTATIVE METHYLTRANSFERASE"/>
    <property type="match status" value="1"/>
</dbReference>
<evidence type="ECO:0000313" key="4">
    <source>
        <dbReference type="EMBL" id="VEU20203.1"/>
    </source>
</evidence>
<dbReference type="Gene3D" id="3.90.1410.10">
    <property type="entry name" value="set domain protein methyltransferase, domain 1"/>
    <property type="match status" value="1"/>
</dbReference>
<gene>
    <name evidence="4" type="ORF">BRENAR_LOCUS938</name>
</gene>
<dbReference type="EMBL" id="CAACVR010000002">
    <property type="protein sequence ID" value="VEU20203.1"/>
    <property type="molecule type" value="Genomic_DNA"/>
</dbReference>
<evidence type="ECO:0000256" key="3">
    <source>
        <dbReference type="ARBA" id="ARBA00022691"/>
    </source>
</evidence>
<keyword evidence="5" id="KW-1185">Reference proteome</keyword>
<keyword evidence="3" id="KW-0949">S-adenosyl-L-methionine</keyword>
<proteinExistence type="predicted"/>
<dbReference type="InterPro" id="IPR046341">
    <property type="entry name" value="SET_dom_sf"/>
</dbReference>